<protein>
    <recommendedName>
        <fullName evidence="1">Immunity protein Imm33 domain-containing protein</fullName>
    </recommendedName>
</protein>
<feature type="domain" description="Immunity protein Imm33" evidence="1">
    <location>
        <begin position="28"/>
        <end position="113"/>
    </location>
</feature>
<dbReference type="InterPro" id="IPR018689">
    <property type="entry name" value="Imm33_dom"/>
</dbReference>
<gene>
    <name evidence="2" type="ORF">CN497_19315</name>
</gene>
<organism evidence="2 3">
    <name type="scientific">Priestia megaterium</name>
    <name type="common">Bacillus megaterium</name>
    <dbReference type="NCBI Taxonomy" id="1404"/>
    <lineage>
        <taxon>Bacteria</taxon>
        <taxon>Bacillati</taxon>
        <taxon>Bacillota</taxon>
        <taxon>Bacilli</taxon>
        <taxon>Bacillales</taxon>
        <taxon>Bacillaceae</taxon>
        <taxon>Priestia</taxon>
    </lineage>
</organism>
<dbReference type="PANTHER" id="PTHR38743:SF2">
    <property type="entry name" value="DUF2185 DOMAIN-CONTAINING PROTEIN"/>
    <property type="match status" value="1"/>
</dbReference>
<dbReference type="AlphaFoldDB" id="A0AAE5P5I1"/>
<dbReference type="Pfam" id="PF09951">
    <property type="entry name" value="Imm33"/>
    <property type="match status" value="1"/>
</dbReference>
<name>A0AAE5P5I1_PRIMG</name>
<proteinExistence type="predicted"/>
<comment type="caution">
    <text evidence="2">The sequence shown here is derived from an EMBL/GenBank/DDBJ whole genome shotgun (WGS) entry which is preliminary data.</text>
</comment>
<evidence type="ECO:0000313" key="3">
    <source>
        <dbReference type="Proteomes" id="UP000220341"/>
    </source>
</evidence>
<reference evidence="2 3" key="1">
    <citation type="submission" date="2017-09" db="EMBL/GenBank/DDBJ databases">
        <title>Large-scale bioinformatics analysis of Bacillus genomes uncovers conserved roles of natural products in bacterial physiology.</title>
        <authorList>
            <consortium name="Agbiome Team Llc"/>
            <person name="Bleich R.M."/>
            <person name="Kirk G.J."/>
            <person name="Santa Maria K.C."/>
            <person name="Allen S.E."/>
            <person name="Farag S."/>
            <person name="Shank E.A."/>
            <person name="Bowers A."/>
        </authorList>
    </citation>
    <scope>NUCLEOTIDE SEQUENCE [LARGE SCALE GENOMIC DNA]</scope>
    <source>
        <strain evidence="2 3">AFS003013</strain>
    </source>
</reference>
<evidence type="ECO:0000313" key="2">
    <source>
        <dbReference type="EMBL" id="PES34762.1"/>
    </source>
</evidence>
<accession>A0AAE5P5I1</accession>
<dbReference type="EMBL" id="NTYW01000025">
    <property type="protein sequence ID" value="PES34762.1"/>
    <property type="molecule type" value="Genomic_DNA"/>
</dbReference>
<sequence>MFNFRKKEKKFYLDASQIKQLIDSYEGCIATDRITVDGCKVGYMYREEPYEYNEADSGWRFLSGDEDDRYMDNSKNHGVYLVNTICNYDPDIMPFLDAEPGTAYIRDEKGNFILDEE</sequence>
<dbReference type="PANTHER" id="PTHR38743">
    <property type="entry name" value="SIMILAR TO GLYOXYLASE I FAMILY PROTEIN"/>
    <property type="match status" value="1"/>
</dbReference>
<dbReference type="RefSeq" id="WP_098278509.1">
    <property type="nucleotide sequence ID" value="NZ_NTYW01000025.1"/>
</dbReference>
<dbReference type="Proteomes" id="UP000220341">
    <property type="component" value="Unassembled WGS sequence"/>
</dbReference>
<evidence type="ECO:0000259" key="1">
    <source>
        <dbReference type="Pfam" id="PF09951"/>
    </source>
</evidence>